<dbReference type="Proteomes" id="UP001652640">
    <property type="component" value="Chromosome 26"/>
</dbReference>
<feature type="compositionally biased region" description="Low complexity" evidence="1">
    <location>
        <begin position="289"/>
        <end position="298"/>
    </location>
</feature>
<feature type="compositionally biased region" description="Pro residues" evidence="1">
    <location>
        <begin position="201"/>
        <end position="214"/>
    </location>
</feature>
<evidence type="ECO:0000313" key="3">
    <source>
        <dbReference type="RefSeq" id="XP_070312255.1"/>
    </source>
</evidence>
<protein>
    <submittedName>
        <fullName evidence="3">Splicing factor 3A subunit 2-like</fullName>
    </submittedName>
</protein>
<feature type="compositionally biased region" description="Pro residues" evidence="1">
    <location>
        <begin position="27"/>
        <end position="40"/>
    </location>
</feature>
<feature type="region of interest" description="Disordered" evidence="1">
    <location>
        <begin position="362"/>
        <end position="383"/>
    </location>
</feature>
<feature type="region of interest" description="Disordered" evidence="1">
    <location>
        <begin position="1"/>
        <end position="134"/>
    </location>
</feature>
<dbReference type="GeneID" id="139031313"/>
<organism evidence="2 3">
    <name type="scientific">Odocoileus virginianus</name>
    <name type="common">White-tailed deer</name>
    <dbReference type="NCBI Taxonomy" id="9874"/>
    <lineage>
        <taxon>Eukaryota</taxon>
        <taxon>Metazoa</taxon>
        <taxon>Chordata</taxon>
        <taxon>Craniata</taxon>
        <taxon>Vertebrata</taxon>
        <taxon>Euteleostomi</taxon>
        <taxon>Mammalia</taxon>
        <taxon>Eutheria</taxon>
        <taxon>Laurasiatheria</taxon>
        <taxon>Artiodactyla</taxon>
        <taxon>Ruminantia</taxon>
        <taxon>Pecora</taxon>
        <taxon>Cervidae</taxon>
        <taxon>Odocoileinae</taxon>
        <taxon>Odocoileus</taxon>
    </lineage>
</organism>
<reference evidence="3" key="2">
    <citation type="submission" date="2025-08" db="UniProtKB">
        <authorList>
            <consortium name="RefSeq"/>
        </authorList>
    </citation>
    <scope>IDENTIFICATION</scope>
    <source>
        <tissue evidence="3">Tongue muscle</tissue>
    </source>
</reference>
<feature type="region of interest" description="Disordered" evidence="1">
    <location>
        <begin position="146"/>
        <end position="330"/>
    </location>
</feature>
<proteinExistence type="predicted"/>
<evidence type="ECO:0000313" key="2">
    <source>
        <dbReference type="Proteomes" id="UP001652640"/>
    </source>
</evidence>
<keyword evidence="2" id="KW-1185">Reference proteome</keyword>
<reference evidence="2" key="1">
    <citation type="journal article" date="2022" name="J. Hered.">
        <title>A De Novo Chromosome-Level Genome Assembly of the White-Tailed Deer, Odocoileus Virginianus.</title>
        <authorList>
            <person name="London E.W."/>
            <person name="Roca A.L."/>
            <person name="Novakofski J.E."/>
            <person name="Mateus-Pinilla N.E."/>
        </authorList>
    </citation>
    <scope>NUCLEOTIDE SEQUENCE [LARGE SCALE GENOMIC DNA]</scope>
</reference>
<evidence type="ECO:0000256" key="1">
    <source>
        <dbReference type="SAM" id="MobiDB-lite"/>
    </source>
</evidence>
<dbReference type="RefSeq" id="XP_070312255.1">
    <property type="nucleotide sequence ID" value="XM_070456154.1"/>
</dbReference>
<feature type="compositionally biased region" description="Basic and acidic residues" evidence="1">
    <location>
        <begin position="75"/>
        <end position="99"/>
    </location>
</feature>
<sequence length="383" mass="40340">MRDVDDPGVCLLPARPPPGLSSRPHPRCPSPASDPAPRPASPGTLVLPPPGSAASGPRVTHRSSPVPPSSPTPTELRHRPPETEKTPRGGAEPIKKQCWEETPTVYPDQAGSRRTGARSPPGAQPPRFSEGVRGLVHTAVSWGLRARAGSPDGSAWAGPRGGAPDRGDAVHSLPGGGGGGGSEPSEAGAAARRPLETRRSPQPPPTASLHPPPSGVRSRLPKSTRCQWALPDSQLSPAVPSRHQQDAQVWGPGRGLGQHRPMGPPCCPRSGLGGWGQAVARALPAGGHTPSLPTSSSETEQRSEDKSVSSGFRHKTRSKRLGMPSPPVRLAAWRPCRPRYAPQLRFLLPPVLQTKLRHRDLGDLPDLSAAWPGRRTAQLSPQS</sequence>
<accession>A0ABM4H9J9</accession>
<name>A0ABM4H9J9_ODOVR</name>
<gene>
    <name evidence="3" type="primary">LOC139031313</name>
</gene>